<feature type="transmembrane region" description="Helical" evidence="1">
    <location>
        <begin position="212"/>
        <end position="229"/>
    </location>
</feature>
<evidence type="ECO:0000256" key="1">
    <source>
        <dbReference type="SAM" id="Phobius"/>
    </source>
</evidence>
<organism evidence="3 4">
    <name type="scientific">Paenibacillus swuensis</name>
    <dbReference type="NCBI Taxonomy" id="1178515"/>
    <lineage>
        <taxon>Bacteria</taxon>
        <taxon>Bacillati</taxon>
        <taxon>Bacillota</taxon>
        <taxon>Bacilli</taxon>
        <taxon>Bacillales</taxon>
        <taxon>Paenibacillaceae</taxon>
        <taxon>Paenibacillus</taxon>
    </lineage>
</organism>
<protein>
    <recommendedName>
        <fullName evidence="2">DUF1206 domain-containing protein</fullName>
    </recommendedName>
</protein>
<dbReference type="AlphaFoldDB" id="A0A172TQ96"/>
<dbReference type="PATRIC" id="fig|1178515.4.peg.3399"/>
<keyword evidence="1" id="KW-0472">Membrane</keyword>
<feature type="transmembrane region" description="Helical" evidence="1">
    <location>
        <begin position="155"/>
        <end position="176"/>
    </location>
</feature>
<dbReference type="Proteomes" id="UP000076927">
    <property type="component" value="Chromosome"/>
</dbReference>
<feature type="domain" description="DUF1206" evidence="2">
    <location>
        <begin position="112"/>
        <end position="180"/>
    </location>
</feature>
<dbReference type="KEGG" id="pswu:SY83_16905"/>
<feature type="transmembrane region" description="Helical" evidence="1">
    <location>
        <begin position="249"/>
        <end position="272"/>
    </location>
</feature>
<dbReference type="InterPro" id="IPR009597">
    <property type="entry name" value="DUF1206"/>
</dbReference>
<evidence type="ECO:0000313" key="4">
    <source>
        <dbReference type="Proteomes" id="UP000076927"/>
    </source>
</evidence>
<keyword evidence="1" id="KW-0812">Transmembrane</keyword>
<dbReference type="Pfam" id="PF06724">
    <property type="entry name" value="DUF1206"/>
    <property type="match status" value="3"/>
</dbReference>
<keyword evidence="4" id="KW-1185">Reference proteome</keyword>
<reference evidence="3 4" key="1">
    <citation type="submission" date="2015-01" db="EMBL/GenBank/DDBJ databases">
        <title>Paenibacillus swuensis/DY6/whole genome sequencing.</title>
        <authorList>
            <person name="Kim M.K."/>
            <person name="Srinivasan S."/>
            <person name="Lee J.-J."/>
        </authorList>
    </citation>
    <scope>NUCLEOTIDE SEQUENCE [LARGE SCALE GENOMIC DNA]</scope>
    <source>
        <strain evidence="3 4">DY6</strain>
    </source>
</reference>
<feature type="transmembrane region" description="Helical" evidence="1">
    <location>
        <begin position="108"/>
        <end position="129"/>
    </location>
</feature>
<sequence>MRSKTSSASRQAEQAVQEASPWVDKLARLGYAAKGVVYSTIGILAIMTAAGFGGELTDKQGSLRAIGAQPFGSVILIILAIGLTGYFLWCMIQTFMDPDRNGTDWKGILKRIGSFASGIIYGSLAYSAIRTVIKAGGSQGTNEQSMTASLLEKPFGATMVAIAGVLVIALGIYQLIKAVKASFTKRFRKEEMSPRVYAAAVRISRVGITARAVVFGLIGYFLMVTAIQSDSSETKGLDGALAELAKQPYGQWLLGAVAIGLFAYGIYLFTLARYRKTLGSHR</sequence>
<feature type="domain" description="DUF1206" evidence="2">
    <location>
        <begin position="29"/>
        <end position="96"/>
    </location>
</feature>
<evidence type="ECO:0000313" key="3">
    <source>
        <dbReference type="EMBL" id="ANE48987.1"/>
    </source>
</evidence>
<keyword evidence="1" id="KW-1133">Transmembrane helix</keyword>
<proteinExistence type="predicted"/>
<name>A0A172TQ96_9BACL</name>
<feature type="domain" description="DUF1206" evidence="2">
    <location>
        <begin position="206"/>
        <end position="275"/>
    </location>
</feature>
<accession>A0A172TQ96</accession>
<dbReference type="STRING" id="1178515.SY83_16905"/>
<feature type="transmembrane region" description="Helical" evidence="1">
    <location>
        <begin position="74"/>
        <end position="96"/>
    </location>
</feature>
<dbReference type="EMBL" id="CP011388">
    <property type="protein sequence ID" value="ANE48987.1"/>
    <property type="molecule type" value="Genomic_DNA"/>
</dbReference>
<gene>
    <name evidence="3" type="ORF">SY83_16905</name>
</gene>
<evidence type="ECO:0000259" key="2">
    <source>
        <dbReference type="Pfam" id="PF06724"/>
    </source>
</evidence>
<feature type="transmembrane region" description="Helical" evidence="1">
    <location>
        <begin position="35"/>
        <end position="54"/>
    </location>
</feature>